<dbReference type="InterPro" id="IPR003838">
    <property type="entry name" value="ABC3_permease_C"/>
</dbReference>
<dbReference type="Proteomes" id="UP000231503">
    <property type="component" value="Unassembled WGS sequence"/>
</dbReference>
<sequence length="414" mass="44592">MQLSQTIKTAFAALRAHRSRSFLTILGIVIGITAIIMVMSIGEAAQGIIVGELGGLGAETVVVRPGKEPSGPTDIAESLFSDSLKERELQALQRKQNVPNAIDVAPEILVPGSVSFEGETFRPTILGFSAEFMRDALGLNITEGAIFDDIDIRNKARVALIGNRVKKELFGDGNALGENITIKGTKFRVVGVFEQRGQVVFFNVDELVLVPYTAAQTFLTGNNYYNQIVIRADSPESVDRVVYDIKATLRALHNIEDPTKDDFYVQTQQGLVEQVSTIIGIFTMFLTFVVAIALVVGGIGVMNIMLVSVTERTREIGLRKAVGATNNDILKQFLIEAIFLTGFGGIIGILLGTSLSFGVGLLVTQFAGLSWEFVFPVTGAILGLLASSGVGVVFGLYPAKKAAEKSPIEALRYE</sequence>
<keyword evidence="3 7" id="KW-0812">Transmembrane</keyword>
<dbReference type="InterPro" id="IPR050250">
    <property type="entry name" value="Macrolide_Exporter_MacB"/>
</dbReference>
<feature type="transmembrane region" description="Helical" evidence="7">
    <location>
        <begin position="337"/>
        <end position="367"/>
    </location>
</feature>
<dbReference type="Pfam" id="PF02687">
    <property type="entry name" value="FtsX"/>
    <property type="match status" value="1"/>
</dbReference>
<feature type="transmembrane region" description="Helical" evidence="7">
    <location>
        <begin position="373"/>
        <end position="397"/>
    </location>
</feature>
<evidence type="ECO:0000313" key="11">
    <source>
        <dbReference type="Proteomes" id="UP000231503"/>
    </source>
</evidence>
<evidence type="ECO:0000256" key="5">
    <source>
        <dbReference type="ARBA" id="ARBA00023136"/>
    </source>
</evidence>
<reference evidence="11" key="1">
    <citation type="submission" date="2017-09" db="EMBL/GenBank/DDBJ databases">
        <title>Depth-based differentiation of microbial function through sediment-hosted aquifers and enrichment of novel symbionts in the deep terrestrial subsurface.</title>
        <authorList>
            <person name="Probst A.J."/>
            <person name="Ladd B."/>
            <person name="Jarett J.K."/>
            <person name="Geller-Mcgrath D.E."/>
            <person name="Sieber C.M.K."/>
            <person name="Emerson J.B."/>
            <person name="Anantharaman K."/>
            <person name="Thomas B.C."/>
            <person name="Malmstrom R."/>
            <person name="Stieglmeier M."/>
            <person name="Klingl A."/>
            <person name="Woyke T."/>
            <person name="Ryan C.M."/>
            <person name="Banfield J.F."/>
        </authorList>
    </citation>
    <scope>NUCLEOTIDE SEQUENCE [LARGE SCALE GENOMIC DNA]</scope>
</reference>
<comment type="subcellular location">
    <subcellularLocation>
        <location evidence="1">Cell membrane</location>
        <topology evidence="1">Multi-pass membrane protein</topology>
    </subcellularLocation>
</comment>
<dbReference type="PANTHER" id="PTHR30572">
    <property type="entry name" value="MEMBRANE COMPONENT OF TRANSPORTER-RELATED"/>
    <property type="match status" value="1"/>
</dbReference>
<dbReference type="GO" id="GO:0005886">
    <property type="term" value="C:plasma membrane"/>
    <property type="evidence" value="ECO:0007669"/>
    <property type="project" value="UniProtKB-SubCell"/>
</dbReference>
<dbReference type="InterPro" id="IPR025857">
    <property type="entry name" value="MacB_PCD"/>
</dbReference>
<evidence type="ECO:0000259" key="8">
    <source>
        <dbReference type="Pfam" id="PF02687"/>
    </source>
</evidence>
<comment type="similarity">
    <text evidence="6">Belongs to the ABC-4 integral membrane protein family.</text>
</comment>
<evidence type="ECO:0000313" key="10">
    <source>
        <dbReference type="EMBL" id="PIR69389.1"/>
    </source>
</evidence>
<dbReference type="AlphaFoldDB" id="A0A2H0TCU9"/>
<accession>A0A2H0TCU9</accession>
<protein>
    <recommendedName>
        <fullName evidence="12">Multidrug ABC transporter substrate-binding protein</fullName>
    </recommendedName>
</protein>
<dbReference type="GO" id="GO:0022857">
    <property type="term" value="F:transmembrane transporter activity"/>
    <property type="evidence" value="ECO:0007669"/>
    <property type="project" value="TreeGrafter"/>
</dbReference>
<comment type="caution">
    <text evidence="10">The sequence shown here is derived from an EMBL/GenBank/DDBJ whole genome shotgun (WGS) entry which is preliminary data.</text>
</comment>
<evidence type="ECO:0000256" key="1">
    <source>
        <dbReference type="ARBA" id="ARBA00004651"/>
    </source>
</evidence>
<keyword evidence="2" id="KW-1003">Cell membrane</keyword>
<name>A0A2H0TCU9_9BACT</name>
<evidence type="ECO:0000256" key="7">
    <source>
        <dbReference type="SAM" id="Phobius"/>
    </source>
</evidence>
<organism evidence="10 11">
    <name type="scientific">Candidatus Niyogibacteria bacterium CG10_big_fil_rev_8_21_14_0_10_46_36</name>
    <dbReference type="NCBI Taxonomy" id="1974726"/>
    <lineage>
        <taxon>Bacteria</taxon>
        <taxon>Candidatus Niyogiibacteriota</taxon>
    </lineage>
</organism>
<proteinExistence type="inferred from homology"/>
<evidence type="ECO:0000256" key="6">
    <source>
        <dbReference type="ARBA" id="ARBA00038076"/>
    </source>
</evidence>
<dbReference type="Pfam" id="PF12704">
    <property type="entry name" value="MacB_PCD"/>
    <property type="match status" value="1"/>
</dbReference>
<gene>
    <name evidence="10" type="ORF">COU47_03400</name>
</gene>
<evidence type="ECO:0000256" key="4">
    <source>
        <dbReference type="ARBA" id="ARBA00022989"/>
    </source>
</evidence>
<feature type="domain" description="MacB-like periplasmic core" evidence="9">
    <location>
        <begin position="21"/>
        <end position="247"/>
    </location>
</feature>
<feature type="transmembrane region" description="Helical" evidence="7">
    <location>
        <begin position="21"/>
        <end position="42"/>
    </location>
</feature>
<feature type="domain" description="ABC3 transporter permease C-terminal" evidence="8">
    <location>
        <begin position="288"/>
        <end position="407"/>
    </location>
</feature>
<evidence type="ECO:0000256" key="3">
    <source>
        <dbReference type="ARBA" id="ARBA00022692"/>
    </source>
</evidence>
<feature type="transmembrane region" description="Helical" evidence="7">
    <location>
        <begin position="278"/>
        <end position="309"/>
    </location>
</feature>
<keyword evidence="4 7" id="KW-1133">Transmembrane helix</keyword>
<keyword evidence="5 7" id="KW-0472">Membrane</keyword>
<evidence type="ECO:0000256" key="2">
    <source>
        <dbReference type="ARBA" id="ARBA00022475"/>
    </source>
</evidence>
<evidence type="ECO:0008006" key="12">
    <source>
        <dbReference type="Google" id="ProtNLM"/>
    </source>
</evidence>
<evidence type="ECO:0000259" key="9">
    <source>
        <dbReference type="Pfam" id="PF12704"/>
    </source>
</evidence>
<dbReference type="PANTHER" id="PTHR30572:SF4">
    <property type="entry name" value="ABC TRANSPORTER PERMEASE YTRF"/>
    <property type="match status" value="1"/>
</dbReference>
<dbReference type="EMBL" id="PFCO01000008">
    <property type="protein sequence ID" value="PIR69389.1"/>
    <property type="molecule type" value="Genomic_DNA"/>
</dbReference>